<organism evidence="1 2">
    <name type="scientific">Lyophyllum shimeji</name>
    <name type="common">Hon-shimeji</name>
    <name type="synonym">Tricholoma shimeji</name>
    <dbReference type="NCBI Taxonomy" id="47721"/>
    <lineage>
        <taxon>Eukaryota</taxon>
        <taxon>Fungi</taxon>
        <taxon>Dikarya</taxon>
        <taxon>Basidiomycota</taxon>
        <taxon>Agaricomycotina</taxon>
        <taxon>Agaricomycetes</taxon>
        <taxon>Agaricomycetidae</taxon>
        <taxon>Agaricales</taxon>
        <taxon>Tricholomatineae</taxon>
        <taxon>Lyophyllaceae</taxon>
        <taxon>Lyophyllum</taxon>
    </lineage>
</organism>
<proteinExistence type="predicted"/>
<evidence type="ECO:0000313" key="2">
    <source>
        <dbReference type="Proteomes" id="UP001063166"/>
    </source>
</evidence>
<name>A0A9P3PZW7_LYOSH</name>
<gene>
    <name evidence="1" type="ORF">LshimejAT787_1901280</name>
</gene>
<dbReference type="Proteomes" id="UP001063166">
    <property type="component" value="Unassembled WGS sequence"/>
</dbReference>
<dbReference type="AlphaFoldDB" id="A0A9P3PZW7"/>
<evidence type="ECO:0000313" key="1">
    <source>
        <dbReference type="EMBL" id="GLB45050.1"/>
    </source>
</evidence>
<dbReference type="EMBL" id="BRPK01000019">
    <property type="protein sequence ID" value="GLB45050.1"/>
    <property type="molecule type" value="Genomic_DNA"/>
</dbReference>
<comment type="caution">
    <text evidence="1">The sequence shown here is derived from an EMBL/GenBank/DDBJ whole genome shotgun (WGS) entry which is preliminary data.</text>
</comment>
<accession>A0A9P3PZW7</accession>
<protein>
    <submittedName>
        <fullName evidence="1">Uncharacterized protein</fullName>
    </submittedName>
</protein>
<keyword evidence="2" id="KW-1185">Reference proteome</keyword>
<reference evidence="1" key="1">
    <citation type="submission" date="2022-07" db="EMBL/GenBank/DDBJ databases">
        <title>The genome of Lyophyllum shimeji provides insight into the initial evolution of ectomycorrhizal fungal genome.</title>
        <authorList>
            <person name="Kobayashi Y."/>
            <person name="Shibata T."/>
            <person name="Hirakawa H."/>
            <person name="Shigenobu S."/>
            <person name="Nishiyama T."/>
            <person name="Yamada A."/>
            <person name="Hasebe M."/>
            <person name="Kawaguchi M."/>
        </authorList>
    </citation>
    <scope>NUCLEOTIDE SEQUENCE</scope>
    <source>
        <strain evidence="1">AT787</strain>
    </source>
</reference>
<sequence length="277" mass="31457">MEVTTTDLSAIVYATISEVKTLTTRSEKVLQALEDIKSSFNAADYDSDDLLFFVEDWDSDEELAEDLQPLWTGCQERFIKLLHHSSNSARLAQEKARVFSDVILPCLLDETTSVVQKFDVLVQFVERENPIKISDEVDQEIATLEQEMRTMLTSAAFIDHLFPRRLAEDIHFLLSESRNFATMMTTADLIDSLFNYRLVEDTQLLLSEIDGRILANSISGLSWIWSLAKYHAALLGDTDLERIGVDEVTKARIENLRSAYKALECALEDYSLRTGSL</sequence>